<sequence length="100" mass="10602">MYSVGGGSDGVGSVGGSGGGAGAGGTGDCTSRGPTGQQHYHPDGKRRSQRHRNLSITGRFLNYLKRRFNPVQVGLGWFKFRNSVFGKNNISTSKSHSSEK</sequence>
<dbReference type="AlphaFoldDB" id="A0A5E4MCC9"/>
<proteinExistence type="predicted"/>
<dbReference type="OrthoDB" id="6630021at2759"/>
<feature type="compositionally biased region" description="Gly residues" evidence="1">
    <location>
        <begin position="1"/>
        <end position="27"/>
    </location>
</feature>
<evidence type="ECO:0000256" key="1">
    <source>
        <dbReference type="SAM" id="MobiDB-lite"/>
    </source>
</evidence>
<accession>A0A5E4MCC9</accession>
<keyword evidence="3" id="KW-1185">Reference proteome</keyword>
<feature type="region of interest" description="Disordered" evidence="1">
    <location>
        <begin position="1"/>
        <end position="53"/>
    </location>
</feature>
<evidence type="ECO:0000313" key="2">
    <source>
        <dbReference type="EMBL" id="VVC29910.1"/>
    </source>
</evidence>
<gene>
    <name evidence="2" type="ORF">CINCED_3A006708</name>
</gene>
<evidence type="ECO:0000313" key="3">
    <source>
        <dbReference type="Proteomes" id="UP000325440"/>
    </source>
</evidence>
<dbReference type="Proteomes" id="UP000325440">
    <property type="component" value="Unassembled WGS sequence"/>
</dbReference>
<reference evidence="2 3" key="1">
    <citation type="submission" date="2019-08" db="EMBL/GenBank/DDBJ databases">
        <authorList>
            <person name="Alioto T."/>
            <person name="Alioto T."/>
            <person name="Gomez Garrido J."/>
        </authorList>
    </citation>
    <scope>NUCLEOTIDE SEQUENCE [LARGE SCALE GENOMIC DNA]</scope>
</reference>
<name>A0A5E4MCC9_9HEMI</name>
<organism evidence="2 3">
    <name type="scientific">Cinara cedri</name>
    <dbReference type="NCBI Taxonomy" id="506608"/>
    <lineage>
        <taxon>Eukaryota</taxon>
        <taxon>Metazoa</taxon>
        <taxon>Ecdysozoa</taxon>
        <taxon>Arthropoda</taxon>
        <taxon>Hexapoda</taxon>
        <taxon>Insecta</taxon>
        <taxon>Pterygota</taxon>
        <taxon>Neoptera</taxon>
        <taxon>Paraneoptera</taxon>
        <taxon>Hemiptera</taxon>
        <taxon>Sternorrhyncha</taxon>
        <taxon>Aphidomorpha</taxon>
        <taxon>Aphidoidea</taxon>
        <taxon>Aphididae</taxon>
        <taxon>Lachninae</taxon>
        <taxon>Cinara</taxon>
    </lineage>
</organism>
<dbReference type="EMBL" id="CABPRJ010000501">
    <property type="protein sequence ID" value="VVC29910.1"/>
    <property type="molecule type" value="Genomic_DNA"/>
</dbReference>
<protein>
    <submittedName>
        <fullName evidence="2">Uncharacterized protein</fullName>
    </submittedName>
</protein>